<evidence type="ECO:0000313" key="2">
    <source>
        <dbReference type="EMBL" id="TGZ85480.1"/>
    </source>
</evidence>
<feature type="region of interest" description="Disordered" evidence="1">
    <location>
        <begin position="295"/>
        <end position="340"/>
    </location>
</feature>
<dbReference type="Gene3D" id="3.90.550.10">
    <property type="entry name" value="Spore Coat Polysaccharide Biosynthesis Protein SpsA, Chain A"/>
    <property type="match status" value="1"/>
</dbReference>
<dbReference type="OrthoDB" id="2014201at2759"/>
<dbReference type="AlphaFoldDB" id="A0A4S2N823"/>
<gene>
    <name evidence="2" type="ORF">EX30DRAFT_337834</name>
</gene>
<feature type="region of interest" description="Disordered" evidence="1">
    <location>
        <begin position="369"/>
        <end position="400"/>
    </location>
</feature>
<dbReference type="InterPro" id="IPR050587">
    <property type="entry name" value="GNT1/Glycosyltrans_8"/>
</dbReference>
<feature type="compositionally biased region" description="Basic residues" evidence="1">
    <location>
        <begin position="374"/>
        <end position="384"/>
    </location>
</feature>
<dbReference type="InterPro" id="IPR029044">
    <property type="entry name" value="Nucleotide-diphossugar_trans"/>
</dbReference>
<reference evidence="2 3" key="1">
    <citation type="submission" date="2019-04" db="EMBL/GenBank/DDBJ databases">
        <title>Comparative genomics and transcriptomics to analyze fruiting body development in filamentous ascomycetes.</title>
        <authorList>
            <consortium name="DOE Joint Genome Institute"/>
            <person name="Lutkenhaus R."/>
            <person name="Traeger S."/>
            <person name="Breuer J."/>
            <person name="Kuo A."/>
            <person name="Lipzen A."/>
            <person name="Pangilinan J."/>
            <person name="Dilworth D."/>
            <person name="Sandor L."/>
            <person name="Poggeler S."/>
            <person name="Barry K."/>
            <person name="Grigoriev I.V."/>
            <person name="Nowrousian M."/>
        </authorList>
    </citation>
    <scope>NUCLEOTIDE SEQUENCE [LARGE SCALE GENOMIC DNA]</scope>
    <source>
        <strain evidence="2 3">CBS 389.68</strain>
    </source>
</reference>
<dbReference type="SUPFAM" id="SSF53448">
    <property type="entry name" value="Nucleotide-diphospho-sugar transferases"/>
    <property type="match status" value="1"/>
</dbReference>
<sequence length="514" mass="58535">MLPRVRSILPRSFTLFFVSLLSIIGILFILHTSHSASPPRFLHPSSSSVVPASSHSATTTTPSKSSLQSDNATAISDPFAYVFYATSNPYFCSALIAAASLRRLGTTHPIILITSPNIRSLALETAKSQNIILVPLEPPKIPYSEHISYYEDVLLKLLSFSLHHHFPYLKRIIVLDSDQLVLKSLDHLFELPSVDVAAPSAYWTAPVDVEKTPGVTSALMVVETKEEVWKLVESGMKEGRMREGMYDMDVVNREFAVREMVLPGRYCTLNSHWEAWDLPAWWTLSGKLEHVKHKLGTPLRDRRKKRGGGMSQTKREEENDESNDPEKEEEEEEEEKSEDQLEELWHAVEVLHFTAVGKPWDVEVVEAGQTSRHEFRRNRHRRRQSASDTSSAPDFEDPYTAKLPSSTSYLFTVNGDTKIDVHARLIDAFRIWHKEAARICKPFWTFADGDVKTPEEKEKEREEWEKKLEEMEKKKAEWEAKKAEEKKKEEGGAKDEESIQTKVEEGVKAGSSFN</sequence>
<keyword evidence="2" id="KW-0808">Transferase</keyword>
<feature type="compositionally biased region" description="Basic residues" evidence="1">
    <location>
        <begin position="295"/>
        <end position="307"/>
    </location>
</feature>
<accession>A0A4S2N823</accession>
<dbReference type="Proteomes" id="UP000298138">
    <property type="component" value="Unassembled WGS sequence"/>
</dbReference>
<dbReference type="InParanoid" id="A0A4S2N823"/>
<dbReference type="PANTHER" id="PTHR11183">
    <property type="entry name" value="GLYCOGENIN SUBFAMILY MEMBER"/>
    <property type="match status" value="1"/>
</dbReference>
<dbReference type="EMBL" id="ML220112">
    <property type="protein sequence ID" value="TGZ85480.1"/>
    <property type="molecule type" value="Genomic_DNA"/>
</dbReference>
<dbReference type="STRING" id="341454.A0A4S2N823"/>
<feature type="region of interest" description="Disordered" evidence="1">
    <location>
        <begin position="454"/>
        <end position="514"/>
    </location>
</feature>
<keyword evidence="3" id="KW-1185">Reference proteome</keyword>
<feature type="compositionally biased region" description="Basic and acidic residues" evidence="1">
    <location>
        <begin position="454"/>
        <end position="507"/>
    </location>
</feature>
<proteinExistence type="predicted"/>
<feature type="compositionally biased region" description="Acidic residues" evidence="1">
    <location>
        <begin position="318"/>
        <end position="340"/>
    </location>
</feature>
<dbReference type="GO" id="GO:0016740">
    <property type="term" value="F:transferase activity"/>
    <property type="evidence" value="ECO:0007669"/>
    <property type="project" value="UniProtKB-KW"/>
</dbReference>
<evidence type="ECO:0000313" key="3">
    <source>
        <dbReference type="Proteomes" id="UP000298138"/>
    </source>
</evidence>
<organism evidence="2 3">
    <name type="scientific">Ascodesmis nigricans</name>
    <dbReference type="NCBI Taxonomy" id="341454"/>
    <lineage>
        <taxon>Eukaryota</taxon>
        <taxon>Fungi</taxon>
        <taxon>Dikarya</taxon>
        <taxon>Ascomycota</taxon>
        <taxon>Pezizomycotina</taxon>
        <taxon>Pezizomycetes</taxon>
        <taxon>Pezizales</taxon>
        <taxon>Ascodesmidaceae</taxon>
        <taxon>Ascodesmis</taxon>
    </lineage>
</organism>
<protein>
    <submittedName>
        <fullName evidence="2">Nucleotide-diphospho-sugar transferase</fullName>
    </submittedName>
</protein>
<evidence type="ECO:0000256" key="1">
    <source>
        <dbReference type="SAM" id="MobiDB-lite"/>
    </source>
</evidence>
<name>A0A4S2N823_9PEZI</name>